<evidence type="ECO:0000313" key="1">
    <source>
        <dbReference type="EMBL" id="QQR29202.1"/>
    </source>
</evidence>
<reference evidence="1 2" key="1">
    <citation type="submission" date="2020-11" db="EMBL/GenBank/DDBJ databases">
        <title>Closed and high quality bacterial genomes of the OMM12 community.</title>
        <authorList>
            <person name="Marbouty M."/>
            <person name="Lamy-Besnier Q."/>
            <person name="Debarbieux L."/>
            <person name="Koszul R."/>
        </authorList>
    </citation>
    <scope>NUCLEOTIDE SEQUENCE [LARGE SCALE GENOMIC DNA]</scope>
    <source>
        <strain evidence="1 2">KB18</strain>
    </source>
</reference>
<name>A0AA92L4H2_9FIRM</name>
<proteinExistence type="predicted"/>
<sequence length="127" mass="13841">MILDIEKVTEKFRLYSGEELDGAEPGRDGLCRELCGECAVEVMNRVKPEVLQEEDPEEAGTLESLAAAEAFYQLAALDQAAVPQAVSSAEIKLQLGDRLGAAGRLRRAKRAACAGLLYEDEFYFAVT</sequence>
<protein>
    <submittedName>
        <fullName evidence="1">Uncharacterized protein</fullName>
    </submittedName>
</protein>
<dbReference type="Proteomes" id="UP000596035">
    <property type="component" value="Chromosome"/>
</dbReference>
<dbReference type="AlphaFoldDB" id="A0AA92L4H2"/>
<dbReference type="RefSeq" id="WP_066535342.1">
    <property type="nucleotide sequence ID" value="NZ_CAJTCQ010000004.1"/>
</dbReference>
<gene>
    <name evidence="1" type="ORF">I5Q82_14230</name>
</gene>
<dbReference type="EMBL" id="CP065321">
    <property type="protein sequence ID" value="QQR29202.1"/>
    <property type="molecule type" value="Genomic_DNA"/>
</dbReference>
<evidence type="ECO:0000313" key="2">
    <source>
        <dbReference type="Proteomes" id="UP000596035"/>
    </source>
</evidence>
<accession>A0AA92L4H2</accession>
<organism evidence="1 2">
    <name type="scientific">Acutalibacter muris</name>
    <dbReference type="NCBI Taxonomy" id="1796620"/>
    <lineage>
        <taxon>Bacteria</taxon>
        <taxon>Bacillati</taxon>
        <taxon>Bacillota</taxon>
        <taxon>Clostridia</taxon>
        <taxon>Eubacteriales</taxon>
        <taxon>Acutalibacteraceae</taxon>
        <taxon>Acutalibacter</taxon>
    </lineage>
</organism>